<dbReference type="GO" id="GO:0003700">
    <property type="term" value="F:DNA-binding transcription factor activity"/>
    <property type="evidence" value="ECO:0007669"/>
    <property type="project" value="InterPro"/>
</dbReference>
<gene>
    <name evidence="4" type="ORF">TMPK1_35030</name>
</gene>
<protein>
    <submittedName>
        <fullName evidence="4">AraC family transcriptional regulator</fullName>
    </submittedName>
</protein>
<dbReference type="Pfam" id="PF12833">
    <property type="entry name" value="HTH_18"/>
    <property type="match status" value="1"/>
</dbReference>
<dbReference type="InterPro" id="IPR002818">
    <property type="entry name" value="DJ-1/PfpI"/>
</dbReference>
<dbReference type="InterPro" id="IPR018060">
    <property type="entry name" value="HTH_AraC"/>
</dbReference>
<accession>A0A8S8XJA5</accession>
<comment type="caution">
    <text evidence="4">The sequence shown here is derived from an EMBL/GenBank/DDBJ whole genome shotgun (WGS) entry which is preliminary data.</text>
</comment>
<keyword evidence="1" id="KW-0805">Transcription regulation</keyword>
<proteinExistence type="predicted"/>
<dbReference type="EMBL" id="BOPV01000001">
    <property type="protein sequence ID" value="GIL41266.1"/>
    <property type="molecule type" value="Genomic_DNA"/>
</dbReference>
<reference evidence="4" key="1">
    <citation type="submission" date="2021-02" db="EMBL/GenBank/DDBJ databases">
        <title>Genome sequence of Rhodospirillales sp. strain TMPK1 isolated from soil.</title>
        <authorList>
            <person name="Nakai R."/>
            <person name="Kusada H."/>
            <person name="Tamaki H."/>
        </authorList>
    </citation>
    <scope>NUCLEOTIDE SEQUENCE</scope>
    <source>
        <strain evidence="4">TMPK1</strain>
    </source>
</reference>
<dbReference type="PANTHER" id="PTHR43130:SF3">
    <property type="entry name" value="HTH-TYPE TRANSCRIPTIONAL REGULATOR RV1931C"/>
    <property type="match status" value="1"/>
</dbReference>
<keyword evidence="2" id="KW-0804">Transcription</keyword>
<dbReference type="SUPFAM" id="SSF52317">
    <property type="entry name" value="Class I glutamine amidotransferase-like"/>
    <property type="match status" value="1"/>
</dbReference>
<dbReference type="Proteomes" id="UP000681075">
    <property type="component" value="Unassembled WGS sequence"/>
</dbReference>
<feature type="domain" description="HTH araC/xylS-type" evidence="3">
    <location>
        <begin position="217"/>
        <end position="315"/>
    </location>
</feature>
<dbReference type="Pfam" id="PF01965">
    <property type="entry name" value="DJ-1_PfpI"/>
    <property type="match status" value="1"/>
</dbReference>
<evidence type="ECO:0000259" key="3">
    <source>
        <dbReference type="PROSITE" id="PS01124"/>
    </source>
</evidence>
<name>A0A8S8XJA5_9PROT</name>
<dbReference type="GO" id="GO:0043565">
    <property type="term" value="F:sequence-specific DNA binding"/>
    <property type="evidence" value="ECO:0007669"/>
    <property type="project" value="InterPro"/>
</dbReference>
<organism evidence="4 5">
    <name type="scientific">Roseiterribacter gracilis</name>
    <dbReference type="NCBI Taxonomy" id="2812848"/>
    <lineage>
        <taxon>Bacteria</taxon>
        <taxon>Pseudomonadati</taxon>
        <taxon>Pseudomonadota</taxon>
        <taxon>Alphaproteobacteria</taxon>
        <taxon>Rhodospirillales</taxon>
        <taxon>Roseiterribacteraceae</taxon>
        <taxon>Roseiterribacter</taxon>
    </lineage>
</organism>
<evidence type="ECO:0000256" key="1">
    <source>
        <dbReference type="ARBA" id="ARBA00023015"/>
    </source>
</evidence>
<dbReference type="InterPro" id="IPR052158">
    <property type="entry name" value="INH-QAR"/>
</dbReference>
<dbReference type="InterPro" id="IPR009057">
    <property type="entry name" value="Homeodomain-like_sf"/>
</dbReference>
<dbReference type="SUPFAM" id="SSF46689">
    <property type="entry name" value="Homeodomain-like"/>
    <property type="match status" value="2"/>
</dbReference>
<evidence type="ECO:0000313" key="5">
    <source>
        <dbReference type="Proteomes" id="UP000681075"/>
    </source>
</evidence>
<sequence length="321" mass="34822">MLFDNALALDVTGPGDAFATANQFATARDRPYRLVYLSRSGGKIRTAGGLVVQTEPVAAFDLATLDTLIVAGGVAIEQAARDAALLDWIRTASRRARRTCSVCTGAWLLAAAGLLDRKRAATHWSKVDALRAAYPKVRVELDPIYVRDGKIWTSAGVTAGIDLALALIEDDFGAQRSLAVAKELVVFLRRPGGQAQFSNALAAQAQSAAQQEHARLDAVRDWMQDHLARDCSVETLAARAGMAPRSFARHFAARFGTTPAKRVEELRLEAAQRALHDGDAAIKQIAARCGFGDEERMRRAFVRRFGVAPSAYRARFRGEST</sequence>
<dbReference type="SMART" id="SM00342">
    <property type="entry name" value="HTH_ARAC"/>
    <property type="match status" value="1"/>
</dbReference>
<keyword evidence="5" id="KW-1185">Reference proteome</keyword>
<dbReference type="PROSITE" id="PS01124">
    <property type="entry name" value="HTH_ARAC_FAMILY_2"/>
    <property type="match status" value="1"/>
</dbReference>
<dbReference type="Gene3D" id="3.40.50.880">
    <property type="match status" value="1"/>
</dbReference>
<dbReference type="AlphaFoldDB" id="A0A8S8XJA5"/>
<evidence type="ECO:0000313" key="4">
    <source>
        <dbReference type="EMBL" id="GIL41266.1"/>
    </source>
</evidence>
<dbReference type="CDD" id="cd03137">
    <property type="entry name" value="GATase1_AraC_1"/>
    <property type="match status" value="1"/>
</dbReference>
<evidence type="ECO:0000256" key="2">
    <source>
        <dbReference type="ARBA" id="ARBA00023163"/>
    </source>
</evidence>
<dbReference type="PANTHER" id="PTHR43130">
    <property type="entry name" value="ARAC-FAMILY TRANSCRIPTIONAL REGULATOR"/>
    <property type="match status" value="1"/>
</dbReference>
<dbReference type="Gene3D" id="1.10.10.60">
    <property type="entry name" value="Homeodomain-like"/>
    <property type="match status" value="1"/>
</dbReference>
<dbReference type="InterPro" id="IPR029062">
    <property type="entry name" value="Class_I_gatase-like"/>
</dbReference>